<dbReference type="Proteomes" id="UP000752814">
    <property type="component" value="Unassembled WGS sequence"/>
</dbReference>
<protein>
    <submittedName>
        <fullName evidence="1">Uncharacterized protein</fullName>
    </submittedName>
</protein>
<proteinExistence type="predicted"/>
<dbReference type="RefSeq" id="WP_020448869.1">
    <property type="nucleotide sequence ID" value="NZ_CAYAYJ010000005.1"/>
</dbReference>
<sequence>MEAKTNPNILSLVLRRQTKVRKINEILSAINPDKSAISGLISEILMIDSQIMIISNPQETAA</sequence>
<organism evidence="1 2">
    <name type="scientific">Candidatus Methanomassiliicoccus intestinalis</name>
    <dbReference type="NCBI Taxonomy" id="1406512"/>
    <lineage>
        <taxon>Archaea</taxon>
        <taxon>Methanobacteriati</taxon>
        <taxon>Thermoplasmatota</taxon>
        <taxon>Thermoplasmata</taxon>
        <taxon>Methanomassiliicoccales</taxon>
        <taxon>Methanomassiliicoccaceae</taxon>
        <taxon>Methanomassiliicoccus</taxon>
    </lineage>
</organism>
<comment type="caution">
    <text evidence="1">The sequence shown here is derived from an EMBL/GenBank/DDBJ whole genome shotgun (WGS) entry which is preliminary data.</text>
</comment>
<reference evidence="1" key="1">
    <citation type="submission" date="2016-03" db="EMBL/GenBank/DDBJ databases">
        <authorList>
            <person name="Borrel G."/>
            <person name="Mccann A."/>
            <person name="O'Toole P.W."/>
        </authorList>
    </citation>
    <scope>NUCLEOTIDE SEQUENCE</scope>
    <source>
        <strain evidence="1">183</strain>
    </source>
</reference>
<gene>
    <name evidence="1" type="ORF">A3207_00645</name>
</gene>
<dbReference type="GeneID" id="41323400"/>
<evidence type="ECO:0000313" key="1">
    <source>
        <dbReference type="EMBL" id="TQS84584.1"/>
    </source>
</evidence>
<name>A0A8J8PEG3_9ARCH</name>
<evidence type="ECO:0000313" key="2">
    <source>
        <dbReference type="Proteomes" id="UP000752814"/>
    </source>
</evidence>
<accession>A0A8J8PEG3</accession>
<dbReference type="AlphaFoldDB" id="A0A8J8PEG3"/>
<dbReference type="EMBL" id="LVVT01000001">
    <property type="protein sequence ID" value="TQS84584.1"/>
    <property type="molecule type" value="Genomic_DNA"/>
</dbReference>